<dbReference type="InterPro" id="IPR011554">
    <property type="entry name" value="HMG_CoA_synthase_prok"/>
</dbReference>
<keyword evidence="2 5" id="KW-0808">Transferase</keyword>
<evidence type="ECO:0000256" key="1">
    <source>
        <dbReference type="ARBA" id="ARBA00007061"/>
    </source>
</evidence>
<proteinExistence type="inferred from homology"/>
<dbReference type="Pfam" id="PF08540">
    <property type="entry name" value="HMG_CoA_synt_C"/>
    <property type="match status" value="2"/>
</dbReference>
<accession>A0ABT3E3A2</accession>
<dbReference type="Gene3D" id="3.40.47.10">
    <property type="match status" value="2"/>
</dbReference>
<dbReference type="EC" id="2.3.3.10" evidence="5"/>
<keyword evidence="6" id="KW-1185">Reference proteome</keyword>
<dbReference type="InterPro" id="IPR016039">
    <property type="entry name" value="Thiolase-like"/>
</dbReference>
<evidence type="ECO:0000313" key="5">
    <source>
        <dbReference type="EMBL" id="MCW0952734.1"/>
    </source>
</evidence>
<dbReference type="GO" id="GO:0004421">
    <property type="term" value="F:hydroxymethylglutaryl-CoA synthase activity"/>
    <property type="evidence" value="ECO:0007669"/>
    <property type="project" value="UniProtKB-EC"/>
</dbReference>
<dbReference type="InterPro" id="IPR013746">
    <property type="entry name" value="HMG_CoA_synt_C_dom"/>
</dbReference>
<dbReference type="Pfam" id="PF01154">
    <property type="entry name" value="HMG_CoA_synt_N"/>
    <property type="match status" value="1"/>
</dbReference>
<feature type="domain" description="Hydroxymethylglutaryl-coenzyme A synthase N-terminal" evidence="3">
    <location>
        <begin position="2"/>
        <end position="164"/>
    </location>
</feature>
<comment type="caution">
    <text evidence="5">The sequence shown here is derived from an EMBL/GenBank/DDBJ whole genome shotgun (WGS) entry which is preliminary data.</text>
</comment>
<keyword evidence="5" id="KW-0012">Acyltransferase</keyword>
<dbReference type="Proteomes" id="UP001526225">
    <property type="component" value="Unassembled WGS sequence"/>
</dbReference>
<evidence type="ECO:0000256" key="2">
    <source>
        <dbReference type="ARBA" id="ARBA00022679"/>
    </source>
</evidence>
<evidence type="ECO:0000313" key="6">
    <source>
        <dbReference type="Proteomes" id="UP001526225"/>
    </source>
</evidence>
<dbReference type="RefSeq" id="WP_213409340.1">
    <property type="nucleotide sequence ID" value="NZ_CP074441.1"/>
</dbReference>
<dbReference type="PANTHER" id="PTHR43323:SF2">
    <property type="entry name" value="HYDROXYMETHYLGLUTARYL-COA SYNTHASE"/>
    <property type="match status" value="1"/>
</dbReference>
<evidence type="ECO:0000259" key="4">
    <source>
        <dbReference type="Pfam" id="PF08540"/>
    </source>
</evidence>
<feature type="domain" description="Hydroxymethylglutaryl-coenzyme A synthase C-terminal" evidence="4">
    <location>
        <begin position="177"/>
        <end position="247"/>
    </location>
</feature>
<comment type="similarity">
    <text evidence="1">Belongs to the thiolase-like superfamily. HMG-CoA synthase family.</text>
</comment>
<name>A0ABT3E3A2_9LACO</name>
<dbReference type="SUPFAM" id="SSF53901">
    <property type="entry name" value="Thiolase-like"/>
    <property type="match status" value="2"/>
</dbReference>
<organism evidence="5 6">
    <name type="scientific">Weissella ceti</name>
    <dbReference type="NCBI Taxonomy" id="759620"/>
    <lineage>
        <taxon>Bacteria</taxon>
        <taxon>Bacillati</taxon>
        <taxon>Bacillota</taxon>
        <taxon>Bacilli</taxon>
        <taxon>Lactobacillales</taxon>
        <taxon>Lactobacillaceae</taxon>
        <taxon>Weissella</taxon>
    </lineage>
</organism>
<reference evidence="5 6" key="1">
    <citation type="submission" date="2022-10" db="EMBL/GenBank/DDBJ databases">
        <title>Weissella fermenti sp. nov., isolated from fermented cabbage.</title>
        <authorList>
            <person name="Lee J.K."/>
            <person name="Baek J.H."/>
            <person name="Choi D.G."/>
            <person name="Kim J.M."/>
            <person name="Jeon C.O."/>
        </authorList>
    </citation>
    <scope>NUCLEOTIDE SEQUENCE [LARGE SCALE GENOMIC DNA]</scope>
    <source>
        <strain evidence="5 6">KACC 18534</strain>
    </source>
</reference>
<dbReference type="CDD" id="cd00827">
    <property type="entry name" value="init_cond_enzymes"/>
    <property type="match status" value="1"/>
</dbReference>
<dbReference type="InterPro" id="IPR013528">
    <property type="entry name" value="HMG_CoA_synth_N"/>
</dbReference>
<feature type="domain" description="Hydroxymethylglutaryl-coenzyme A synthase C-terminal" evidence="4">
    <location>
        <begin position="269"/>
        <end position="352"/>
    </location>
</feature>
<dbReference type="PANTHER" id="PTHR43323">
    <property type="entry name" value="3-HYDROXY-3-METHYLGLUTARYL COENZYME A SYNTHASE"/>
    <property type="match status" value="1"/>
</dbReference>
<dbReference type="NCBIfam" id="TIGR01835">
    <property type="entry name" value="HMG-CoA-S_prok"/>
    <property type="match status" value="1"/>
</dbReference>
<gene>
    <name evidence="5" type="ORF">OIT44_01425</name>
</gene>
<dbReference type="EMBL" id="JAOZFE010000001">
    <property type="protein sequence ID" value="MCW0952734.1"/>
    <property type="molecule type" value="Genomic_DNA"/>
</dbReference>
<evidence type="ECO:0000259" key="3">
    <source>
        <dbReference type="Pfam" id="PF01154"/>
    </source>
</evidence>
<sequence length="389" mass="42797">MNIGIDKINFFSPNLYVDMVDLAEARGEDPNKYLIGIGQTQQAVIPATQDIVTMAANAADSMLSDSDREDIEEIIVATESGIDQSKSAAVYVQSLLGINRFARTIEMKQACYAGTYGLMHARDFVAAHPDKKVLVIASDIARYGLETGGEVTQGGGAVAMLVSANPRLVTINPDSVYMTADIMDFWRPNYTSEAVVDGKFSANIYRDFFGELWNRYKEKNGASLDELSAFVYHLPFTKMGLKALRDILPEVNEDKQAELLAAFEDSRDYNKQIGNLYTGSTYLSLLSLLDNTTTLKAGDRIGVFSYGSGAEGEVFSMTVQPEFKAAVSEVAFKDMVAARQRVSVAEYETIFKSVLSGSADRELDISSDPARFVLQGLKEQQRQYVDQQG</sequence>
<protein>
    <submittedName>
        <fullName evidence="5">Hydroxymethylglutaryl-CoA synthase</fullName>
        <ecNumber evidence="5">2.3.3.10</ecNumber>
    </submittedName>
</protein>